<dbReference type="PANTHER" id="PTHR48258">
    <property type="entry name" value="DUF4218 DOMAIN-CONTAINING PROTEIN-RELATED"/>
    <property type="match status" value="1"/>
</dbReference>
<name>A0A6L2L9M5_TANCI</name>
<accession>A0A6L2L9M5</accession>
<dbReference type="AlphaFoldDB" id="A0A6L2L9M5"/>
<evidence type="ECO:0000259" key="1">
    <source>
        <dbReference type="Pfam" id="PF13952"/>
    </source>
</evidence>
<organism evidence="2">
    <name type="scientific">Tanacetum cinerariifolium</name>
    <name type="common">Dalmatian daisy</name>
    <name type="synonym">Chrysanthemum cinerariifolium</name>
    <dbReference type="NCBI Taxonomy" id="118510"/>
    <lineage>
        <taxon>Eukaryota</taxon>
        <taxon>Viridiplantae</taxon>
        <taxon>Streptophyta</taxon>
        <taxon>Embryophyta</taxon>
        <taxon>Tracheophyta</taxon>
        <taxon>Spermatophyta</taxon>
        <taxon>Magnoliopsida</taxon>
        <taxon>eudicotyledons</taxon>
        <taxon>Gunneridae</taxon>
        <taxon>Pentapetalae</taxon>
        <taxon>asterids</taxon>
        <taxon>campanulids</taxon>
        <taxon>Asterales</taxon>
        <taxon>Asteraceae</taxon>
        <taxon>Asteroideae</taxon>
        <taxon>Anthemideae</taxon>
        <taxon>Anthemidinae</taxon>
        <taxon>Tanacetum</taxon>
    </lineage>
</organism>
<reference evidence="2" key="1">
    <citation type="journal article" date="2019" name="Sci. Rep.">
        <title>Draft genome of Tanacetum cinerariifolium, the natural source of mosquito coil.</title>
        <authorList>
            <person name="Yamashiro T."/>
            <person name="Shiraishi A."/>
            <person name="Satake H."/>
            <person name="Nakayama K."/>
        </authorList>
    </citation>
    <scope>NUCLEOTIDE SEQUENCE</scope>
</reference>
<dbReference type="Pfam" id="PF13952">
    <property type="entry name" value="DUF4216"/>
    <property type="match status" value="1"/>
</dbReference>
<dbReference type="EMBL" id="BKCJ010004003">
    <property type="protein sequence ID" value="GEU58438.1"/>
    <property type="molecule type" value="Genomic_DNA"/>
</dbReference>
<evidence type="ECO:0000313" key="2">
    <source>
        <dbReference type="EMBL" id="GEU58438.1"/>
    </source>
</evidence>
<comment type="caution">
    <text evidence="2">The sequence shown here is derived from an EMBL/GenBank/DDBJ whole genome shotgun (WGS) entry which is preliminary data.</text>
</comment>
<dbReference type="PANTHER" id="PTHR48258:SF15">
    <property type="entry name" value="OS02G0543900 PROTEIN"/>
    <property type="match status" value="1"/>
</dbReference>
<gene>
    <name evidence="2" type="ORF">Tci_030416</name>
</gene>
<proteinExistence type="predicted"/>
<feature type="domain" description="DUF4216" evidence="1">
    <location>
        <begin position="72"/>
        <end position="116"/>
    </location>
</feature>
<sequence>MKVSFLEKTKCDEEVLFLAIGPRVIAIQFNGFITNGYRFLKKTQEELKMTQNSRVIVVVKGGYYYGKLINIIELDYICGYKVVLFQCDWVDIRPSRGLKKDKYGFPLVNFQGHWYILPRDIYDMGSDENKDELDSYTQCIPYTIPILDDVNEAPSWHRTNIGIEERIEGD</sequence>
<dbReference type="InterPro" id="IPR025312">
    <property type="entry name" value="DUF4216"/>
</dbReference>
<protein>
    <recommendedName>
        <fullName evidence="1">DUF4216 domain-containing protein</fullName>
    </recommendedName>
</protein>